<keyword evidence="3" id="KW-0472">Membrane</keyword>
<dbReference type="InterPro" id="IPR001841">
    <property type="entry name" value="Znf_RING"/>
</dbReference>
<feature type="region of interest" description="Disordered" evidence="2">
    <location>
        <begin position="146"/>
        <end position="173"/>
    </location>
</feature>
<dbReference type="Proteomes" id="UP001295794">
    <property type="component" value="Unassembled WGS sequence"/>
</dbReference>
<dbReference type="GO" id="GO:0008270">
    <property type="term" value="F:zinc ion binding"/>
    <property type="evidence" value="ECO:0007669"/>
    <property type="project" value="UniProtKB-KW"/>
</dbReference>
<sequence length="229" mass="25069">MSTSPKKPSISGMKLSMPQYTPELEYTINLGAESSESRPITPVPQFREVTRKRNWRSSSHERDQTHGSSAYDKEGHWKVAERGRLEALRDCGICEEVATEPLVTDCCGALFCREHINDWLYGPASSPLCPSCQKTCMVPAIDSASSSSSLASHSADRNRTLSRSRSSSPPVTIESPATRRFARMEYDSIVRLISIAVSALLLLGVLSRRGLDGNTDGLATTYQSGDPSL</sequence>
<keyword evidence="1" id="KW-0863">Zinc-finger</keyword>
<comment type="caution">
    <text evidence="5">The sequence shown here is derived from an EMBL/GenBank/DDBJ whole genome shotgun (WGS) entry which is preliminary data.</text>
</comment>
<dbReference type="InterPro" id="IPR013083">
    <property type="entry name" value="Znf_RING/FYVE/PHD"/>
</dbReference>
<feature type="transmembrane region" description="Helical" evidence="3">
    <location>
        <begin position="189"/>
        <end position="207"/>
    </location>
</feature>
<proteinExistence type="predicted"/>
<evidence type="ECO:0000313" key="5">
    <source>
        <dbReference type="EMBL" id="CAK5274570.1"/>
    </source>
</evidence>
<protein>
    <recommendedName>
        <fullName evidence="4">RING-type domain-containing protein</fullName>
    </recommendedName>
</protein>
<evidence type="ECO:0000259" key="4">
    <source>
        <dbReference type="PROSITE" id="PS50089"/>
    </source>
</evidence>
<evidence type="ECO:0000256" key="1">
    <source>
        <dbReference type="PROSITE-ProRule" id="PRU00175"/>
    </source>
</evidence>
<dbReference type="AlphaFoldDB" id="A0AAD2Q4E7"/>
<dbReference type="SUPFAM" id="SSF57850">
    <property type="entry name" value="RING/U-box"/>
    <property type="match status" value="1"/>
</dbReference>
<dbReference type="EMBL" id="CAVNYO010000403">
    <property type="protein sequence ID" value="CAK5274570.1"/>
    <property type="molecule type" value="Genomic_DNA"/>
</dbReference>
<keyword evidence="1" id="KW-0479">Metal-binding</keyword>
<name>A0AAD2Q4E7_9AGAR</name>
<keyword evidence="3" id="KW-0812">Transmembrane</keyword>
<feature type="region of interest" description="Disordered" evidence="2">
    <location>
        <begin position="31"/>
        <end position="72"/>
    </location>
</feature>
<organism evidence="5 6">
    <name type="scientific">Mycena citricolor</name>
    <dbReference type="NCBI Taxonomy" id="2018698"/>
    <lineage>
        <taxon>Eukaryota</taxon>
        <taxon>Fungi</taxon>
        <taxon>Dikarya</taxon>
        <taxon>Basidiomycota</taxon>
        <taxon>Agaricomycotina</taxon>
        <taxon>Agaricomycetes</taxon>
        <taxon>Agaricomycetidae</taxon>
        <taxon>Agaricales</taxon>
        <taxon>Marasmiineae</taxon>
        <taxon>Mycenaceae</taxon>
        <taxon>Mycena</taxon>
    </lineage>
</organism>
<reference evidence="5" key="1">
    <citation type="submission" date="2023-11" db="EMBL/GenBank/DDBJ databases">
        <authorList>
            <person name="De Vega J J."/>
            <person name="De Vega J J."/>
        </authorList>
    </citation>
    <scope>NUCLEOTIDE SEQUENCE</scope>
</reference>
<evidence type="ECO:0000256" key="2">
    <source>
        <dbReference type="SAM" id="MobiDB-lite"/>
    </source>
</evidence>
<feature type="compositionally biased region" description="Basic and acidic residues" evidence="2">
    <location>
        <begin position="58"/>
        <end position="72"/>
    </location>
</feature>
<keyword evidence="1" id="KW-0862">Zinc</keyword>
<feature type="domain" description="RING-type" evidence="4">
    <location>
        <begin position="91"/>
        <end position="133"/>
    </location>
</feature>
<evidence type="ECO:0000256" key="3">
    <source>
        <dbReference type="SAM" id="Phobius"/>
    </source>
</evidence>
<dbReference type="Gene3D" id="3.30.40.10">
    <property type="entry name" value="Zinc/RING finger domain, C3HC4 (zinc finger)"/>
    <property type="match status" value="1"/>
</dbReference>
<accession>A0AAD2Q4E7</accession>
<dbReference type="PROSITE" id="PS50089">
    <property type="entry name" value="ZF_RING_2"/>
    <property type="match status" value="1"/>
</dbReference>
<evidence type="ECO:0000313" key="6">
    <source>
        <dbReference type="Proteomes" id="UP001295794"/>
    </source>
</evidence>
<keyword evidence="6" id="KW-1185">Reference proteome</keyword>
<keyword evidence="3" id="KW-1133">Transmembrane helix</keyword>
<gene>
    <name evidence="5" type="ORF">MYCIT1_LOCUS21818</name>
</gene>